<evidence type="ECO:0000256" key="3">
    <source>
        <dbReference type="ARBA" id="ARBA00043995"/>
    </source>
</evidence>
<dbReference type="PANTHER" id="PTHR30160">
    <property type="entry name" value="TETRAACYLDISACCHARIDE 4'-KINASE-RELATED"/>
    <property type="match status" value="1"/>
</dbReference>
<dbReference type="GO" id="GO:0005829">
    <property type="term" value="C:cytosol"/>
    <property type="evidence" value="ECO:0007669"/>
    <property type="project" value="TreeGrafter"/>
</dbReference>
<comment type="similarity">
    <text evidence="3">Belongs to the glycosyltransferase 9 family.</text>
</comment>
<keyword evidence="7" id="KW-1185">Reference proteome</keyword>
<keyword evidence="2 6" id="KW-0808">Transferase</keyword>
<evidence type="ECO:0000256" key="2">
    <source>
        <dbReference type="ARBA" id="ARBA00022679"/>
    </source>
</evidence>
<dbReference type="RefSeq" id="WP_147702891.1">
    <property type="nucleotide sequence ID" value="NZ_VDUY01000001.1"/>
</dbReference>
<organism evidence="6 7">
    <name type="scientific">Zeimonas arvi</name>
    <dbReference type="NCBI Taxonomy" id="2498847"/>
    <lineage>
        <taxon>Bacteria</taxon>
        <taxon>Pseudomonadati</taxon>
        <taxon>Pseudomonadota</taxon>
        <taxon>Betaproteobacteria</taxon>
        <taxon>Burkholderiales</taxon>
        <taxon>Burkholderiaceae</taxon>
        <taxon>Zeimonas</taxon>
    </lineage>
</organism>
<reference evidence="6 7" key="1">
    <citation type="submission" date="2019-06" db="EMBL/GenBank/DDBJ databases">
        <title>Quisquiliibacterium sp. nov., isolated from a maize field.</title>
        <authorList>
            <person name="Lin S.-Y."/>
            <person name="Tsai C.-F."/>
            <person name="Young C.-C."/>
        </authorList>
    </citation>
    <scope>NUCLEOTIDE SEQUENCE [LARGE SCALE GENOMIC DNA]</scope>
    <source>
        <strain evidence="6 7">CC-CFT501</strain>
    </source>
</reference>
<dbReference type="SUPFAM" id="SSF53756">
    <property type="entry name" value="UDP-Glycosyltransferase/glycogen phosphorylase"/>
    <property type="match status" value="1"/>
</dbReference>
<dbReference type="Pfam" id="PF01075">
    <property type="entry name" value="Glyco_transf_9"/>
    <property type="match status" value="1"/>
</dbReference>
<evidence type="ECO:0000256" key="5">
    <source>
        <dbReference type="ARBA" id="ARBA00047503"/>
    </source>
</evidence>
<dbReference type="OrthoDB" id="9797795at2"/>
<dbReference type="FunFam" id="3.40.50.2000:FF:000023">
    <property type="entry name" value="ADP-heptose--LPS heptosyltransferase II"/>
    <property type="match status" value="1"/>
</dbReference>
<gene>
    <name evidence="6" type="primary">waaF</name>
    <name evidence="6" type="ORF">FHP08_03500</name>
</gene>
<evidence type="ECO:0000256" key="1">
    <source>
        <dbReference type="ARBA" id="ARBA00022676"/>
    </source>
</evidence>
<dbReference type="EC" id="2.4.99.24" evidence="4"/>
<dbReference type="GO" id="GO:0008713">
    <property type="term" value="F:ADP-heptose-lipopolysaccharide heptosyltransferase activity"/>
    <property type="evidence" value="ECO:0007669"/>
    <property type="project" value="UniProtKB-EC"/>
</dbReference>
<dbReference type="InterPro" id="IPR002201">
    <property type="entry name" value="Glyco_trans_9"/>
</dbReference>
<dbReference type="PANTHER" id="PTHR30160:SF7">
    <property type="entry name" value="ADP-HEPTOSE--LPS HEPTOSYLTRANSFERASE 2"/>
    <property type="match status" value="1"/>
</dbReference>
<evidence type="ECO:0000313" key="6">
    <source>
        <dbReference type="EMBL" id="TXL68755.1"/>
    </source>
</evidence>
<evidence type="ECO:0000256" key="4">
    <source>
        <dbReference type="ARBA" id="ARBA00044042"/>
    </source>
</evidence>
<evidence type="ECO:0000313" key="7">
    <source>
        <dbReference type="Proteomes" id="UP000321548"/>
    </source>
</evidence>
<sequence length="340" mass="36741">MRTLIVAPNWIGDAVMSQPLLALLRAQQAGAPIHALCPPHIAPVYRAMPEVDAVIESPNVHGKLDLAGRWRLARSLRAARYARAVVLPNSAKSALVPWLAGIPLRIGYRGEARRLMLNRMHEDRRQGAERPPMVDHYAALAFEPGRAPDGPVADPRLTIDPALAHAARERLALPAGAPLFALCPGAEFGPAKRWPARHFAGLADLLRAAWPEAEVVALGGPRDRPIGDEIAAQSRARVRNLCGDTTLAEAMALLSSAAGVASNDSGLMHVTAAFDRPMVALFGSSDPRHTPPRSRHARVEWLHLDCSPCFERECPLGHLDCLNRIEPARAMRALRAALAG</sequence>
<name>A0A5C8P674_9BURK</name>
<dbReference type="AlphaFoldDB" id="A0A5C8P674"/>
<comment type="catalytic activity">
    <reaction evidence="5">
        <text>an L-alpha-D-Hep-(1-&gt;5)-[alpha-Kdo-(2-&gt;4)]-alpha-Kdo-(2-&gt;6)-lipid A + ADP-L-glycero-beta-D-manno-heptose = an L-alpha-D-Hep-(1-&gt;3)-L-alpha-D-Hep-(1-&gt;5)-[alpha-Kdo-(2-&gt;4)]-alpha-Kdo-(2-&gt;6)-lipid A + ADP + H(+)</text>
        <dbReference type="Rhea" id="RHEA:74071"/>
        <dbReference type="ChEBI" id="CHEBI:15378"/>
        <dbReference type="ChEBI" id="CHEBI:61506"/>
        <dbReference type="ChEBI" id="CHEBI:193068"/>
        <dbReference type="ChEBI" id="CHEBI:193069"/>
        <dbReference type="ChEBI" id="CHEBI:456216"/>
        <dbReference type="EC" id="2.4.99.24"/>
    </reaction>
</comment>
<dbReference type="GO" id="GO:0009244">
    <property type="term" value="P:lipopolysaccharide core region biosynthetic process"/>
    <property type="evidence" value="ECO:0007669"/>
    <property type="project" value="TreeGrafter"/>
</dbReference>
<protein>
    <recommendedName>
        <fullName evidence="4">lipopolysaccharide heptosyltransferase II</fullName>
        <ecNumber evidence="4">2.4.99.24</ecNumber>
    </recommendedName>
</protein>
<keyword evidence="1" id="KW-0328">Glycosyltransferase</keyword>
<dbReference type="EMBL" id="VDUY01000001">
    <property type="protein sequence ID" value="TXL68755.1"/>
    <property type="molecule type" value="Genomic_DNA"/>
</dbReference>
<dbReference type="CDD" id="cd03789">
    <property type="entry name" value="GT9_LPS_heptosyltransferase"/>
    <property type="match status" value="1"/>
</dbReference>
<proteinExistence type="inferred from homology"/>
<dbReference type="InterPro" id="IPR051199">
    <property type="entry name" value="LPS_LOS_Heptosyltrfase"/>
</dbReference>
<dbReference type="Proteomes" id="UP000321548">
    <property type="component" value="Unassembled WGS sequence"/>
</dbReference>
<dbReference type="InterPro" id="IPR011910">
    <property type="entry name" value="RfaF"/>
</dbReference>
<accession>A0A5C8P674</accession>
<dbReference type="NCBIfam" id="TIGR02195">
    <property type="entry name" value="heptsyl_trn_II"/>
    <property type="match status" value="1"/>
</dbReference>
<comment type="caution">
    <text evidence="6">The sequence shown here is derived from an EMBL/GenBank/DDBJ whole genome shotgun (WGS) entry which is preliminary data.</text>
</comment>
<dbReference type="Gene3D" id="3.40.50.2000">
    <property type="entry name" value="Glycogen Phosphorylase B"/>
    <property type="match status" value="2"/>
</dbReference>